<evidence type="ECO:0000313" key="4">
    <source>
        <dbReference type="Proteomes" id="UP000321717"/>
    </source>
</evidence>
<accession>A0A512HH14</accession>
<protein>
    <submittedName>
        <fullName evidence="3">Aromatic-ring-hydroxylating dioxygenase subunit beta</fullName>
    </submittedName>
</protein>
<dbReference type="Gene3D" id="3.10.450.50">
    <property type="match status" value="1"/>
</dbReference>
<keyword evidence="3" id="KW-0223">Dioxygenase</keyword>
<dbReference type="Pfam" id="PF00866">
    <property type="entry name" value="Ring_hydroxyl_B"/>
    <property type="match status" value="1"/>
</dbReference>
<proteinExistence type="inferred from homology"/>
<evidence type="ECO:0000256" key="2">
    <source>
        <dbReference type="ARBA" id="ARBA00023002"/>
    </source>
</evidence>
<evidence type="ECO:0000313" key="3">
    <source>
        <dbReference type="EMBL" id="GEO84749.1"/>
    </source>
</evidence>
<dbReference type="Proteomes" id="UP000321717">
    <property type="component" value="Unassembled WGS sequence"/>
</dbReference>
<dbReference type="InterPro" id="IPR000391">
    <property type="entry name" value="Rng_hydr_dOase-bsu"/>
</dbReference>
<dbReference type="PANTHER" id="PTHR41534">
    <property type="entry name" value="BLR3401 PROTEIN"/>
    <property type="match status" value="1"/>
</dbReference>
<evidence type="ECO:0000256" key="1">
    <source>
        <dbReference type="ARBA" id="ARBA00009570"/>
    </source>
</evidence>
<dbReference type="GO" id="GO:0019380">
    <property type="term" value="P:3-phenylpropionate catabolic process"/>
    <property type="evidence" value="ECO:0007669"/>
    <property type="project" value="TreeGrafter"/>
</dbReference>
<dbReference type="InterPro" id="IPR032710">
    <property type="entry name" value="NTF2-like_dom_sf"/>
</dbReference>
<comment type="similarity">
    <text evidence="1">Belongs to the bacterial ring-hydroxylating dioxygenase beta subunit family.</text>
</comment>
<dbReference type="CDD" id="cd00667">
    <property type="entry name" value="ring_hydroxylating_dioxygenases_beta"/>
    <property type="match status" value="1"/>
</dbReference>
<comment type="caution">
    <text evidence="3">The sequence shown here is derived from an EMBL/GenBank/DDBJ whole genome shotgun (WGS) entry which is preliminary data.</text>
</comment>
<sequence length="164" mass="18572">MTMANTIDDLTLLQKVSAFIWMEADLLDAKDYDTWLDLWLSDGMYTLPIGDTEDFDNAVNLCHDNAKMRRDRVGRFQQGFSISSAPPAETVRTVSRFVITAVDGDEVTVKSAEHLIEDKFGRQRIWAGNVTHKLVVSGDSFKIRTKVVRLLNSDGMLNSFSYLF</sequence>
<dbReference type="EMBL" id="BJZP01000006">
    <property type="protein sequence ID" value="GEO84749.1"/>
    <property type="molecule type" value="Genomic_DNA"/>
</dbReference>
<organism evidence="3 4">
    <name type="scientific">Ciceribacter naphthalenivorans</name>
    <dbReference type="NCBI Taxonomy" id="1118451"/>
    <lineage>
        <taxon>Bacteria</taxon>
        <taxon>Pseudomonadati</taxon>
        <taxon>Pseudomonadota</taxon>
        <taxon>Alphaproteobacteria</taxon>
        <taxon>Hyphomicrobiales</taxon>
        <taxon>Rhizobiaceae</taxon>
        <taxon>Ciceribacter</taxon>
    </lineage>
</organism>
<dbReference type="OrthoDB" id="7446267at2"/>
<dbReference type="GO" id="GO:0051213">
    <property type="term" value="F:dioxygenase activity"/>
    <property type="evidence" value="ECO:0007669"/>
    <property type="project" value="UniProtKB-KW"/>
</dbReference>
<reference evidence="3 4" key="1">
    <citation type="submission" date="2019-07" db="EMBL/GenBank/DDBJ databases">
        <title>Whole genome shotgun sequence of Rhizobium naphthalenivorans NBRC 107585.</title>
        <authorList>
            <person name="Hosoyama A."/>
            <person name="Uohara A."/>
            <person name="Ohji S."/>
            <person name="Ichikawa N."/>
        </authorList>
    </citation>
    <scope>NUCLEOTIDE SEQUENCE [LARGE SCALE GENOMIC DNA]</scope>
    <source>
        <strain evidence="3 4">NBRC 107585</strain>
    </source>
</reference>
<dbReference type="SUPFAM" id="SSF54427">
    <property type="entry name" value="NTF2-like"/>
    <property type="match status" value="1"/>
</dbReference>
<dbReference type="PANTHER" id="PTHR41534:SF2">
    <property type="entry name" value="3-PHENYLPROPIONATE_CINNAMIC ACID DIOXYGENASE SUBUNIT BETA"/>
    <property type="match status" value="1"/>
</dbReference>
<keyword evidence="4" id="KW-1185">Reference proteome</keyword>
<dbReference type="RefSeq" id="WP_147179512.1">
    <property type="nucleotide sequence ID" value="NZ_BJZP01000006.1"/>
</dbReference>
<keyword evidence="2" id="KW-0560">Oxidoreductase</keyword>
<name>A0A512HH14_9HYPH</name>
<gene>
    <name evidence="3" type="ORF">RNA01_16810</name>
</gene>
<dbReference type="AlphaFoldDB" id="A0A512HH14"/>